<feature type="transmembrane region" description="Helical" evidence="1">
    <location>
        <begin position="45"/>
        <end position="62"/>
    </location>
</feature>
<accession>A0A382ZVQ5</accession>
<keyword evidence="1" id="KW-1133">Transmembrane helix</keyword>
<reference evidence="2" key="1">
    <citation type="submission" date="2018-05" db="EMBL/GenBank/DDBJ databases">
        <authorList>
            <person name="Lanie J.A."/>
            <person name="Ng W.-L."/>
            <person name="Kazmierczak K.M."/>
            <person name="Andrzejewski T.M."/>
            <person name="Davidsen T.M."/>
            <person name="Wayne K.J."/>
            <person name="Tettelin H."/>
            <person name="Glass J.I."/>
            <person name="Rusch D."/>
            <person name="Podicherti R."/>
            <person name="Tsui H.-C.T."/>
            <person name="Winkler M.E."/>
        </authorList>
    </citation>
    <scope>NUCLEOTIDE SEQUENCE</scope>
</reference>
<keyword evidence="1" id="KW-0472">Membrane</keyword>
<keyword evidence="1" id="KW-0812">Transmembrane</keyword>
<feature type="non-terminal residue" evidence="2">
    <location>
        <position position="1"/>
    </location>
</feature>
<dbReference type="EMBL" id="UINC01187073">
    <property type="protein sequence ID" value="SVD99597.1"/>
    <property type="molecule type" value="Genomic_DNA"/>
</dbReference>
<organism evidence="2">
    <name type="scientific">marine metagenome</name>
    <dbReference type="NCBI Taxonomy" id="408172"/>
    <lineage>
        <taxon>unclassified sequences</taxon>
        <taxon>metagenomes</taxon>
        <taxon>ecological metagenomes</taxon>
    </lineage>
</organism>
<sequence length="79" mass="8392">VTTKAEAPTARWCDGLLDWASGALAAWTLVFHLARLVGTSRDATLAVWLGVLLVAALALWRFRLSGSKDWSPPATGVSA</sequence>
<feature type="transmembrane region" description="Helical" evidence="1">
    <location>
        <begin position="19"/>
        <end position="38"/>
    </location>
</feature>
<dbReference type="AlphaFoldDB" id="A0A382ZVQ5"/>
<name>A0A382ZVQ5_9ZZZZ</name>
<feature type="non-terminal residue" evidence="2">
    <location>
        <position position="79"/>
    </location>
</feature>
<protein>
    <submittedName>
        <fullName evidence="2">Uncharacterized protein</fullName>
    </submittedName>
</protein>
<evidence type="ECO:0000256" key="1">
    <source>
        <dbReference type="SAM" id="Phobius"/>
    </source>
</evidence>
<proteinExistence type="predicted"/>
<gene>
    <name evidence="2" type="ORF">METZ01_LOCUS452451</name>
</gene>
<evidence type="ECO:0000313" key="2">
    <source>
        <dbReference type="EMBL" id="SVD99597.1"/>
    </source>
</evidence>